<gene>
    <name evidence="5 6 7" type="primary">LOC111014165</name>
</gene>
<dbReference type="Pfam" id="PF13041">
    <property type="entry name" value="PPR_2"/>
    <property type="match status" value="2"/>
</dbReference>
<dbReference type="PANTHER" id="PTHR47933">
    <property type="entry name" value="PENTATRICOPEPTIDE REPEAT-CONTAINING PROTEIN 1, MITOCHONDRIAL"/>
    <property type="match status" value="1"/>
</dbReference>
<dbReference type="PANTHER" id="PTHR47933:SF59">
    <property type="entry name" value="SAP DOMAIN-CONTAINING PROTEIN"/>
    <property type="match status" value="1"/>
</dbReference>
<evidence type="ECO:0000313" key="7">
    <source>
        <dbReference type="RefSeq" id="XP_022144488.1"/>
    </source>
</evidence>
<feature type="repeat" description="PPR" evidence="3">
    <location>
        <begin position="487"/>
        <end position="521"/>
    </location>
</feature>
<dbReference type="RefSeq" id="XP_022144486.1">
    <property type="nucleotide sequence ID" value="XM_022288794.1"/>
</dbReference>
<keyword evidence="2" id="KW-0677">Repeat</keyword>
<evidence type="ECO:0000256" key="1">
    <source>
        <dbReference type="ARBA" id="ARBA00007626"/>
    </source>
</evidence>
<feature type="repeat" description="PPR" evidence="3">
    <location>
        <begin position="452"/>
        <end position="486"/>
    </location>
</feature>
<dbReference type="Pfam" id="PF01535">
    <property type="entry name" value="PPR"/>
    <property type="match status" value="2"/>
</dbReference>
<dbReference type="KEGG" id="mcha:111014165"/>
<dbReference type="RefSeq" id="XP_022144488.1">
    <property type="nucleotide sequence ID" value="XM_022288796.1"/>
</dbReference>
<dbReference type="OrthoDB" id="185373at2759"/>
<evidence type="ECO:0000256" key="2">
    <source>
        <dbReference type="ARBA" id="ARBA00022737"/>
    </source>
</evidence>
<dbReference type="InterPro" id="IPR002885">
    <property type="entry name" value="PPR_rpt"/>
</dbReference>
<name>A0A6J1CTU4_MOMCH</name>
<protein>
    <submittedName>
        <fullName evidence="5 6">Pentatricopeptide repeat-containing protein At3g02650, mitochondrial</fullName>
    </submittedName>
</protein>
<dbReference type="InterPro" id="IPR011990">
    <property type="entry name" value="TPR-like_helical_dom_sf"/>
</dbReference>
<dbReference type="GeneID" id="111014165"/>
<feature type="repeat" description="PPR" evidence="3">
    <location>
        <begin position="417"/>
        <end position="451"/>
    </location>
</feature>
<dbReference type="AlphaFoldDB" id="A0A6J1CTU4"/>
<comment type="similarity">
    <text evidence="1">Belongs to the PPR family. P subfamily.</text>
</comment>
<feature type="repeat" description="PPR" evidence="3">
    <location>
        <begin position="522"/>
        <end position="557"/>
    </location>
</feature>
<dbReference type="NCBIfam" id="TIGR00756">
    <property type="entry name" value="PPR"/>
    <property type="match status" value="4"/>
</dbReference>
<dbReference type="Proteomes" id="UP000504603">
    <property type="component" value="Unplaced"/>
</dbReference>
<dbReference type="PROSITE" id="PS51375">
    <property type="entry name" value="PPR"/>
    <property type="match status" value="4"/>
</dbReference>
<dbReference type="GO" id="GO:0003729">
    <property type="term" value="F:mRNA binding"/>
    <property type="evidence" value="ECO:0007669"/>
    <property type="project" value="TreeGrafter"/>
</dbReference>
<proteinExistence type="inferred from homology"/>
<evidence type="ECO:0000313" key="5">
    <source>
        <dbReference type="RefSeq" id="XP_022144486.1"/>
    </source>
</evidence>
<dbReference type="InterPro" id="IPR051240">
    <property type="entry name" value="Mito_RNA-Proc/Resp"/>
</dbReference>
<dbReference type="Gene3D" id="1.25.40.10">
    <property type="entry name" value="Tetratricopeptide repeat domain"/>
    <property type="match status" value="2"/>
</dbReference>
<reference evidence="5 6" key="1">
    <citation type="submission" date="2025-04" db="UniProtKB">
        <authorList>
            <consortium name="RefSeq"/>
        </authorList>
    </citation>
    <scope>IDENTIFICATION</scope>
    <source>
        <strain evidence="5 6">OHB3-1</strain>
    </source>
</reference>
<evidence type="ECO:0000256" key="3">
    <source>
        <dbReference type="PROSITE-ProRule" id="PRU00708"/>
    </source>
</evidence>
<sequence>MWRSLVAARASLSRWRTRSFFVTRCTDVPLSESVFHLQHSSTSIMVPQSYFFRSPRFFSQHSSNSSNSEPLTEDYKLISVETVEFGDISDRQIEICVADVAAHEFDGESVVVEENSDPLVEVSDGNGEEEKIYEVNMEQLDSVLSLIQSTIDGSFESSLDEMGLTLHEDFVLKVLETQHILGDNLIRFFRWALNSQPEYKVTTRVVAVLVHLICSDPRQKDVYFLWDLIKEIGEKQNGLLNAEILNQLIAVFSKLGKGKAAFEVLDNFEVFGCVPNAESYYLTVDALCRRSFFDWAWSVCEKMLDVGSLPESDRVGKIISWFCKGKKAKEVHSVYLLAKEKHLNLPRSSVNFLVSSLCRDDETVELAVKMLKDFSLEDRKHAIKPYMVVIHSLCRTKNTSKAKTLLLKMIAEGPPPGNAAFNSVINACSKAGDLGEAMELVKLMESRGLKPDVYTYTVVISGYANGGQMKEAYEVLGEAKKKHTKLSPVTYHTLIRSHCKLEEFDAALKLLSEMKEFGVQPNVDEYNKLIQSLCLKALDWRTAERLFEEMKANGLHLNGITRGLIRAVRELEEEELRTEELSIAA</sequence>
<evidence type="ECO:0000313" key="6">
    <source>
        <dbReference type="RefSeq" id="XP_022144487.1"/>
    </source>
</evidence>
<dbReference type="RefSeq" id="XP_022144487.1">
    <property type="nucleotide sequence ID" value="XM_022288795.1"/>
</dbReference>
<evidence type="ECO:0000313" key="4">
    <source>
        <dbReference type="Proteomes" id="UP000504603"/>
    </source>
</evidence>
<keyword evidence="4" id="KW-1185">Reference proteome</keyword>
<accession>A0A6J1CTU4</accession>
<organism evidence="4 6">
    <name type="scientific">Momordica charantia</name>
    <name type="common">Bitter gourd</name>
    <name type="synonym">Balsam pear</name>
    <dbReference type="NCBI Taxonomy" id="3673"/>
    <lineage>
        <taxon>Eukaryota</taxon>
        <taxon>Viridiplantae</taxon>
        <taxon>Streptophyta</taxon>
        <taxon>Embryophyta</taxon>
        <taxon>Tracheophyta</taxon>
        <taxon>Spermatophyta</taxon>
        <taxon>Magnoliopsida</taxon>
        <taxon>eudicotyledons</taxon>
        <taxon>Gunneridae</taxon>
        <taxon>Pentapetalae</taxon>
        <taxon>rosids</taxon>
        <taxon>fabids</taxon>
        <taxon>Cucurbitales</taxon>
        <taxon>Cucurbitaceae</taxon>
        <taxon>Momordiceae</taxon>
        <taxon>Momordica</taxon>
    </lineage>
</organism>